<feature type="compositionally biased region" description="Low complexity" evidence="1">
    <location>
        <begin position="699"/>
        <end position="712"/>
    </location>
</feature>
<name>W4K3V6_HETIT</name>
<feature type="compositionally biased region" description="Low complexity" evidence="1">
    <location>
        <begin position="161"/>
        <end position="175"/>
    </location>
</feature>
<evidence type="ECO:0000256" key="1">
    <source>
        <dbReference type="SAM" id="MobiDB-lite"/>
    </source>
</evidence>
<feature type="region of interest" description="Disordered" evidence="1">
    <location>
        <begin position="592"/>
        <end position="734"/>
    </location>
</feature>
<keyword evidence="3" id="KW-1185">Reference proteome</keyword>
<dbReference type="OrthoDB" id="10671530at2759"/>
<dbReference type="HOGENOM" id="CLU_314975_0_0_1"/>
<feature type="compositionally biased region" description="Polar residues" evidence="1">
    <location>
        <begin position="592"/>
        <end position="606"/>
    </location>
</feature>
<feature type="compositionally biased region" description="Low complexity" evidence="1">
    <location>
        <begin position="796"/>
        <end position="808"/>
    </location>
</feature>
<dbReference type="KEGG" id="hir:HETIRDRAFT_459262"/>
<proteinExistence type="predicted"/>
<feature type="region of interest" description="Disordered" evidence="1">
    <location>
        <begin position="749"/>
        <end position="836"/>
    </location>
</feature>
<sequence>MSPGWSERDPRVSLYSTMSHSGSAENLLANLRGFERFAEQKAPSPFDYEHRPLEDEEEVLRAGVDAFISAPSPSGKGKERMFVDTSRTSRTAYSDYDRHGLSRASSPASPSLTHSSTSPLSSPSPSTPHHYSTSSNSSTGLGPPSDHRTRSTGAAYVGKMAAHARSGSASSAGSHVLQRGNRSLAASTSQPSKQAPPTHTHLAPSLSRRQSHLQLSFQPLAITVDPDVDDRKLPSQPRTAHPMSSAELASYRAFLAKRAEDCAKDRIAFASIDQLHPNVNPRPRVKADHAFLDDADSDFSWEAASFMSAPSNQNGSAVQGTAVEVPQHARSNLSTHIQYADAASHEDSGRAADEDTVYALQSLRSNIRSHLSRDRHLSDTPTSTDSFIDLYESIPTTRPTLTPIDTLGTKPAPHRSDNTLSVFEDEQALRDFLPDFLDLGPDGDAVSMYGDRESAHGLSLPASIPEDMPSPSHPRMPSDSGTDSSYFDFGDEDSADPILAPTPVPGTRPRKVHSTPELAKRNGSGSFLRPSLMTTSHSLGSSNAVSHLDMSQDRSFAPSAGRDASAVDDHSLKMSYALARSPLERLQHVFQMQQDEGPSSSTTSLASAHDRPPGAHRIRLRSETLDEGRSFRTNALGSYGGPAHPHSSAGGVPARGHRPSQTLDGGALPPRDSKPSSSATRDFSLPSRVKPPFPFEENGSSSSHSGLSRSHSTQWYDSPPTRGVRVERTSPSRPTLYFLNQVDAPVPGSRPFELFDNGAFESPRKAPTPGPSRYVPEPSTPRRLALQKSLPSLLGASTSSRAASAAAATEKHRDALRAEEQPPARPVAYARSRPRPPSPEMAYGFALSPAAGFSVAQLMGARKAKPRSLARSASTKGSVSSVESHLSPPHSANASEQSFKSFFTDVPEKKPQKKRLFGMMKKKSVEWS</sequence>
<feature type="compositionally biased region" description="Polar residues" evidence="1">
    <location>
        <begin position="532"/>
        <end position="543"/>
    </location>
</feature>
<feature type="compositionally biased region" description="Polar residues" evidence="1">
    <location>
        <begin position="180"/>
        <end position="197"/>
    </location>
</feature>
<feature type="compositionally biased region" description="Low complexity" evidence="1">
    <location>
        <begin position="205"/>
        <end position="216"/>
    </location>
</feature>
<dbReference type="EMBL" id="KI925459">
    <property type="protein sequence ID" value="ETW80419.1"/>
    <property type="molecule type" value="Genomic_DNA"/>
</dbReference>
<feature type="region of interest" description="Disordered" evidence="1">
    <location>
        <begin position="863"/>
        <end position="928"/>
    </location>
</feature>
<dbReference type="Proteomes" id="UP000030671">
    <property type="component" value="Unassembled WGS sequence"/>
</dbReference>
<reference evidence="2 3" key="1">
    <citation type="journal article" date="2012" name="New Phytol.">
        <title>Insight into trade-off between wood decay and parasitism from the genome of a fungal forest pathogen.</title>
        <authorList>
            <person name="Olson A."/>
            <person name="Aerts A."/>
            <person name="Asiegbu F."/>
            <person name="Belbahri L."/>
            <person name="Bouzid O."/>
            <person name="Broberg A."/>
            <person name="Canback B."/>
            <person name="Coutinho P.M."/>
            <person name="Cullen D."/>
            <person name="Dalman K."/>
            <person name="Deflorio G."/>
            <person name="van Diepen L.T."/>
            <person name="Dunand C."/>
            <person name="Duplessis S."/>
            <person name="Durling M."/>
            <person name="Gonthier P."/>
            <person name="Grimwood J."/>
            <person name="Fossdal C.G."/>
            <person name="Hansson D."/>
            <person name="Henrissat B."/>
            <person name="Hietala A."/>
            <person name="Himmelstrand K."/>
            <person name="Hoffmeister D."/>
            <person name="Hogberg N."/>
            <person name="James T.Y."/>
            <person name="Karlsson M."/>
            <person name="Kohler A."/>
            <person name="Kues U."/>
            <person name="Lee Y.H."/>
            <person name="Lin Y.C."/>
            <person name="Lind M."/>
            <person name="Lindquist E."/>
            <person name="Lombard V."/>
            <person name="Lucas S."/>
            <person name="Lunden K."/>
            <person name="Morin E."/>
            <person name="Murat C."/>
            <person name="Park J."/>
            <person name="Raffaello T."/>
            <person name="Rouze P."/>
            <person name="Salamov A."/>
            <person name="Schmutz J."/>
            <person name="Solheim H."/>
            <person name="Stahlberg J."/>
            <person name="Velez H."/>
            <person name="de Vries R.P."/>
            <person name="Wiebenga A."/>
            <person name="Woodward S."/>
            <person name="Yakovlev I."/>
            <person name="Garbelotto M."/>
            <person name="Martin F."/>
            <person name="Grigoriev I.V."/>
            <person name="Stenlid J."/>
        </authorList>
    </citation>
    <scope>NUCLEOTIDE SEQUENCE [LARGE SCALE GENOMIC DNA]</scope>
    <source>
        <strain evidence="2 3">TC 32-1</strain>
    </source>
</reference>
<organism evidence="2 3">
    <name type="scientific">Heterobasidion irregulare (strain TC 32-1)</name>
    <dbReference type="NCBI Taxonomy" id="747525"/>
    <lineage>
        <taxon>Eukaryota</taxon>
        <taxon>Fungi</taxon>
        <taxon>Dikarya</taxon>
        <taxon>Basidiomycota</taxon>
        <taxon>Agaricomycotina</taxon>
        <taxon>Agaricomycetes</taxon>
        <taxon>Russulales</taxon>
        <taxon>Bondarzewiaceae</taxon>
        <taxon>Heterobasidion</taxon>
        <taxon>Heterobasidion annosum species complex</taxon>
    </lineage>
</organism>
<dbReference type="AlphaFoldDB" id="W4K3V6"/>
<feature type="compositionally biased region" description="Basic and acidic residues" evidence="1">
    <location>
        <begin position="620"/>
        <end position="630"/>
    </location>
</feature>
<protein>
    <submittedName>
        <fullName evidence="2">Uncharacterized protein</fullName>
    </submittedName>
</protein>
<feature type="compositionally biased region" description="Basic and acidic residues" evidence="1">
    <location>
        <begin position="809"/>
        <end position="822"/>
    </location>
</feature>
<accession>W4K3V6</accession>
<dbReference type="GeneID" id="20676981"/>
<feature type="region of interest" description="Disordered" evidence="1">
    <location>
        <begin position="447"/>
        <end position="543"/>
    </location>
</feature>
<feature type="compositionally biased region" description="Polar residues" evidence="1">
    <location>
        <begin position="871"/>
        <end position="901"/>
    </location>
</feature>
<feature type="compositionally biased region" description="Basic residues" evidence="1">
    <location>
        <begin position="911"/>
        <end position="922"/>
    </location>
</feature>
<evidence type="ECO:0000313" key="3">
    <source>
        <dbReference type="Proteomes" id="UP000030671"/>
    </source>
</evidence>
<dbReference type="InParanoid" id="W4K3V6"/>
<dbReference type="RefSeq" id="XP_009547176.1">
    <property type="nucleotide sequence ID" value="XM_009548881.1"/>
</dbReference>
<feature type="compositionally biased region" description="Low complexity" evidence="1">
    <location>
        <begin position="102"/>
        <end position="144"/>
    </location>
</feature>
<gene>
    <name evidence="2" type="ORF">HETIRDRAFT_459262</name>
</gene>
<feature type="region of interest" description="Disordered" evidence="1">
    <location>
        <begin position="68"/>
        <end position="244"/>
    </location>
</feature>
<evidence type="ECO:0000313" key="2">
    <source>
        <dbReference type="EMBL" id="ETW80419.1"/>
    </source>
</evidence>